<reference evidence="5" key="1">
    <citation type="submission" date="2015-09" db="EMBL/GenBank/DDBJ databases">
        <authorList>
            <consortium name="Pathogen Informatics"/>
        </authorList>
    </citation>
    <scope>NUCLEOTIDE SEQUENCE [LARGE SCALE GENOMIC DNA]</scope>
    <source>
        <strain evidence="5">Lake Konstanz</strain>
    </source>
</reference>
<accession>A0A0S4JKB8</accession>
<dbReference type="SMART" id="SM00185">
    <property type="entry name" value="ARM"/>
    <property type="match status" value="2"/>
</dbReference>
<dbReference type="AlphaFoldDB" id="A0A0S4JKB8"/>
<keyword evidence="2" id="KW-0813">Transport</keyword>
<proteinExistence type="inferred from homology"/>
<dbReference type="Proteomes" id="UP000051952">
    <property type="component" value="Unassembled WGS sequence"/>
</dbReference>
<name>A0A0S4JKB8_BODSA</name>
<dbReference type="EMBL" id="CYKH01001983">
    <property type="protein sequence ID" value="CUG91943.1"/>
    <property type="molecule type" value="Genomic_DNA"/>
</dbReference>
<evidence type="ECO:0000256" key="3">
    <source>
        <dbReference type="ARBA" id="ARBA00022927"/>
    </source>
</evidence>
<dbReference type="InterPro" id="IPR011989">
    <property type="entry name" value="ARM-like"/>
</dbReference>
<dbReference type="InterPro" id="IPR016024">
    <property type="entry name" value="ARM-type_fold"/>
</dbReference>
<dbReference type="SUPFAM" id="SSF48371">
    <property type="entry name" value="ARM repeat"/>
    <property type="match status" value="1"/>
</dbReference>
<comment type="similarity">
    <text evidence="1">Belongs to the importin alpha family.</text>
</comment>
<evidence type="ECO:0000256" key="1">
    <source>
        <dbReference type="ARBA" id="ARBA00010394"/>
    </source>
</evidence>
<organism evidence="4 5">
    <name type="scientific">Bodo saltans</name>
    <name type="common">Flagellated protozoan</name>
    <dbReference type="NCBI Taxonomy" id="75058"/>
    <lineage>
        <taxon>Eukaryota</taxon>
        <taxon>Discoba</taxon>
        <taxon>Euglenozoa</taxon>
        <taxon>Kinetoplastea</taxon>
        <taxon>Metakinetoplastina</taxon>
        <taxon>Eubodonida</taxon>
        <taxon>Bodonidae</taxon>
        <taxon>Bodo</taxon>
    </lineage>
</organism>
<dbReference type="Pfam" id="PF00514">
    <property type="entry name" value="Arm"/>
    <property type="match status" value="1"/>
</dbReference>
<dbReference type="VEuPathDB" id="TriTrypDB:BSAL_34890"/>
<evidence type="ECO:0000313" key="5">
    <source>
        <dbReference type="Proteomes" id="UP000051952"/>
    </source>
</evidence>
<gene>
    <name evidence="4" type="ORF">BSAL_34890</name>
</gene>
<evidence type="ECO:0008006" key="6">
    <source>
        <dbReference type="Google" id="ProtNLM"/>
    </source>
</evidence>
<keyword evidence="5" id="KW-1185">Reference proteome</keyword>
<keyword evidence="3" id="KW-0653">Protein transport</keyword>
<evidence type="ECO:0000256" key="2">
    <source>
        <dbReference type="ARBA" id="ARBA00022448"/>
    </source>
</evidence>
<evidence type="ECO:0000313" key="4">
    <source>
        <dbReference type="EMBL" id="CUG91943.1"/>
    </source>
</evidence>
<dbReference type="PANTHER" id="PTHR23316">
    <property type="entry name" value="IMPORTIN ALPHA"/>
    <property type="match status" value="1"/>
</dbReference>
<dbReference type="InterPro" id="IPR000225">
    <property type="entry name" value="Armadillo"/>
</dbReference>
<protein>
    <recommendedName>
        <fullName evidence="6">Importin alpha</fullName>
    </recommendedName>
</protein>
<dbReference type="OrthoDB" id="29145at2759"/>
<dbReference type="Gene3D" id="1.25.10.10">
    <property type="entry name" value="Leucine-rich Repeat Variant"/>
    <property type="match status" value="1"/>
</dbReference>
<sequence length="215" mass="23603">MASQDNAYREQGAWAVGNIAGANTKCRDIVLDCGAVGALIDLIDVSDASNIVTTALRNAVWAVSNLCRGEPQPTLDAVTPALPVLVRMLHHAHAEAASNAAWAMSFFTDGGHHDRVHAAHAANVLPHMLELWTSRHHCPRRRCLLLSAPSQTLQTVESTFIDKRSSMVVGSHCCAVSFKATLPNVSFGTKLVERWRTSARRRNCCKLCWTPMYFR</sequence>
<dbReference type="GO" id="GO:0015031">
    <property type="term" value="P:protein transport"/>
    <property type="evidence" value="ECO:0007669"/>
    <property type="project" value="UniProtKB-KW"/>
</dbReference>